<dbReference type="RefSeq" id="XP_009164804.1">
    <property type="nucleotide sequence ID" value="XM_009166540.1"/>
</dbReference>
<protein>
    <submittedName>
        <fullName evidence="1">Uncharacterized protein</fullName>
    </submittedName>
</protein>
<dbReference type="GeneID" id="20316514"/>
<dbReference type="KEGG" id="ovi:T265_02326"/>
<sequence>MRSYLPSLQIIGERNCGSYNRCTTSTRVLQLTMMMMLDNRSANQEQPSCDEQFGFTSCVFSLVNSKIVLVSKGKGSEVIRGKQTNLAVHKILSFIAYRAS</sequence>
<keyword evidence="2" id="KW-1185">Reference proteome</keyword>
<dbReference type="EMBL" id="KL596646">
    <property type="protein sequence ID" value="KER31413.1"/>
    <property type="molecule type" value="Genomic_DNA"/>
</dbReference>
<evidence type="ECO:0000313" key="2">
    <source>
        <dbReference type="Proteomes" id="UP000054324"/>
    </source>
</evidence>
<name>A0A074ZVB9_OPIVI</name>
<reference evidence="1 2" key="1">
    <citation type="submission" date="2013-11" db="EMBL/GenBank/DDBJ databases">
        <title>Opisthorchis viverrini - life in the bile duct.</title>
        <authorList>
            <person name="Young N.D."/>
            <person name="Nagarajan N."/>
            <person name="Lin S.J."/>
            <person name="Korhonen P.K."/>
            <person name="Jex A.R."/>
            <person name="Hall R.S."/>
            <person name="Safavi-Hemami H."/>
            <person name="Kaewkong W."/>
            <person name="Bertrand D."/>
            <person name="Gao S."/>
            <person name="Seet Q."/>
            <person name="Wongkham S."/>
            <person name="Teh B.T."/>
            <person name="Wongkham C."/>
            <person name="Intapan P.M."/>
            <person name="Maleewong W."/>
            <person name="Yang X."/>
            <person name="Hu M."/>
            <person name="Wang Z."/>
            <person name="Hofmann A."/>
            <person name="Sternberg P.W."/>
            <person name="Tan P."/>
            <person name="Wang J."/>
            <person name="Gasser R.B."/>
        </authorList>
    </citation>
    <scope>NUCLEOTIDE SEQUENCE [LARGE SCALE GENOMIC DNA]</scope>
</reference>
<dbReference type="Proteomes" id="UP000054324">
    <property type="component" value="Unassembled WGS sequence"/>
</dbReference>
<proteinExistence type="predicted"/>
<dbReference type="CTD" id="20316514"/>
<organism evidence="1 2">
    <name type="scientific">Opisthorchis viverrini</name>
    <name type="common">Southeast Asian liver fluke</name>
    <dbReference type="NCBI Taxonomy" id="6198"/>
    <lineage>
        <taxon>Eukaryota</taxon>
        <taxon>Metazoa</taxon>
        <taxon>Spiralia</taxon>
        <taxon>Lophotrochozoa</taxon>
        <taxon>Platyhelminthes</taxon>
        <taxon>Trematoda</taxon>
        <taxon>Digenea</taxon>
        <taxon>Opisthorchiida</taxon>
        <taxon>Opisthorchiata</taxon>
        <taxon>Opisthorchiidae</taxon>
        <taxon>Opisthorchis</taxon>
    </lineage>
</organism>
<evidence type="ECO:0000313" key="1">
    <source>
        <dbReference type="EMBL" id="KER31413.1"/>
    </source>
</evidence>
<accession>A0A074ZVB9</accession>
<dbReference type="AlphaFoldDB" id="A0A074ZVB9"/>
<gene>
    <name evidence="1" type="ORF">T265_02326</name>
</gene>